<feature type="region of interest" description="Disordered" evidence="10">
    <location>
        <begin position="470"/>
        <end position="545"/>
    </location>
</feature>
<name>F2U824_SALR5</name>
<keyword evidence="3 9" id="KW-0812">Transmembrane</keyword>
<dbReference type="PRINTS" id="PR00626">
    <property type="entry name" value="CALRETICULIN"/>
</dbReference>
<evidence type="ECO:0000256" key="3">
    <source>
        <dbReference type="ARBA" id="ARBA00022692"/>
    </source>
</evidence>
<feature type="compositionally biased region" description="Acidic residues" evidence="10">
    <location>
        <begin position="247"/>
        <end position="258"/>
    </location>
</feature>
<dbReference type="Pfam" id="PF00262">
    <property type="entry name" value="Calreticulin"/>
    <property type="match status" value="1"/>
</dbReference>
<dbReference type="OrthoDB" id="1938156at2759"/>
<feature type="compositionally biased region" description="Acidic residues" evidence="10">
    <location>
        <begin position="299"/>
        <end position="310"/>
    </location>
</feature>
<feature type="chain" id="PRO_5003287217" evidence="9">
    <location>
        <begin position="28"/>
        <end position="545"/>
    </location>
</feature>
<dbReference type="KEGG" id="sre:PTSG_04660"/>
<dbReference type="SUPFAM" id="SSF63887">
    <property type="entry name" value="P-domain of calnexin/calreticulin"/>
    <property type="match status" value="1"/>
</dbReference>
<dbReference type="GO" id="GO:0006457">
    <property type="term" value="P:protein folding"/>
    <property type="evidence" value="ECO:0007669"/>
    <property type="project" value="InterPro"/>
</dbReference>
<sequence>MRMTVVAAVAALLVGAVALATVPTCQATTHLKETFEDGAGWMQRWVHSEAKKAGVSDAIGKYNGQWKLKEDDNGARLVMAAAHKHYGLSRQLDTPVTFEDKDDDLIVQYEVRFEEPMECGGAYMKLLTNTDDLDLSQLTDKTPYTILFGPDKCGASNHLRFIYRFKHPVTGEYKEVHARQVSASESLLFSHTRTNLVALVLRPDNTFSLHINGEEVSRGVLTAKDDFDPALMPSPTIDDPTDFKPEDWDDREMIDDPEDVKPDDWDEDAPATIPDMDATMPPEWDESAPELIPDPEAVQPEDWDEEEDGEWEAPLVPNPACDTGCGPWVRPTIPNPAYKGKWKPRRINNPNYMGVWAPRQIPNPEHFEESDPFHKLAPIGAAAFELWTVTKGVSFSNILITSSHEGADALAQQWAEKRKAEDIASGEGGLAFQLELLLDELQDKPHLGIAATAVVGGIIALICLRKPRERPRATGVRRPQQQQQAEDDDEQEEEGNERQEREQDGGDDGDDGNEQDGAGDDDEGDDDDDDDEDEEEEEEENNEEE</sequence>
<dbReference type="GO" id="GO:0036503">
    <property type="term" value="P:ERAD pathway"/>
    <property type="evidence" value="ECO:0007669"/>
    <property type="project" value="TreeGrafter"/>
</dbReference>
<keyword evidence="7 9" id="KW-0143">Chaperone</keyword>
<organism evidence="12">
    <name type="scientific">Salpingoeca rosetta (strain ATCC 50818 / BSB-021)</name>
    <dbReference type="NCBI Taxonomy" id="946362"/>
    <lineage>
        <taxon>Eukaryota</taxon>
        <taxon>Choanoflagellata</taxon>
        <taxon>Craspedida</taxon>
        <taxon>Salpingoecidae</taxon>
        <taxon>Salpingoeca</taxon>
    </lineage>
</organism>
<dbReference type="SUPFAM" id="SSF49899">
    <property type="entry name" value="Concanavalin A-like lectins/glucanases"/>
    <property type="match status" value="1"/>
</dbReference>
<reference evidence="11" key="1">
    <citation type="submission" date="2009-08" db="EMBL/GenBank/DDBJ databases">
        <title>Annotation of Salpingoeca rosetta.</title>
        <authorList>
            <consortium name="The Broad Institute Genome Sequencing Platform"/>
            <person name="Russ C."/>
            <person name="Cuomo C."/>
            <person name="Burger G."/>
            <person name="Gray M.W."/>
            <person name="Holland P.W.H."/>
            <person name="King N."/>
            <person name="Lang F.B.F."/>
            <person name="Roger A.J."/>
            <person name="Ruiz-Trillo I."/>
            <person name="Young S.K."/>
            <person name="Zeng Q."/>
            <person name="Gargeya S."/>
            <person name="Alvarado L."/>
            <person name="Berlin A."/>
            <person name="Chapman S.B."/>
            <person name="Chen Z."/>
            <person name="Freedman E."/>
            <person name="Gellesch M."/>
            <person name="Goldberg J."/>
            <person name="Griggs A."/>
            <person name="Gujja S."/>
            <person name="Heilman E."/>
            <person name="Heiman D."/>
            <person name="Howarth C."/>
            <person name="Mehta T."/>
            <person name="Neiman D."/>
            <person name="Pearson M."/>
            <person name="Roberts A."/>
            <person name="Saif S."/>
            <person name="Shea T."/>
            <person name="Shenoy N."/>
            <person name="Sisk P."/>
            <person name="Stolte C."/>
            <person name="Sykes S."/>
            <person name="White J."/>
            <person name="Yandava C."/>
            <person name="Haas B."/>
            <person name="Nusbaum C."/>
            <person name="Birren B."/>
        </authorList>
    </citation>
    <scope>NUCLEOTIDE SEQUENCE [LARGE SCALE GENOMIC DNA]</scope>
    <source>
        <strain evidence="11">ATCC 50818</strain>
    </source>
</reference>
<keyword evidence="4 9" id="KW-0256">Endoplasmic reticulum</keyword>
<comment type="subcellular location">
    <subcellularLocation>
        <location evidence="1">Endoplasmic reticulum membrane</location>
        <topology evidence="1">Single-pass membrane protein</topology>
    </subcellularLocation>
</comment>
<dbReference type="EMBL" id="GL832964">
    <property type="protein sequence ID" value="EGD72929.1"/>
    <property type="molecule type" value="Genomic_DNA"/>
</dbReference>
<dbReference type="RefSeq" id="XP_004994751.1">
    <property type="nucleotide sequence ID" value="XM_004994694.1"/>
</dbReference>
<dbReference type="FunFam" id="2.10.250.10:FF:000001">
    <property type="entry name" value="Calnexin homolog"/>
    <property type="match status" value="1"/>
</dbReference>
<accession>F2U824</accession>
<evidence type="ECO:0000256" key="10">
    <source>
        <dbReference type="SAM" id="MobiDB-lite"/>
    </source>
</evidence>
<dbReference type="PANTHER" id="PTHR11073:SF1">
    <property type="entry name" value="CALNEXIN 14D-RELATED"/>
    <property type="match status" value="1"/>
</dbReference>
<feature type="compositionally biased region" description="Acidic residues" evidence="10">
    <location>
        <begin position="505"/>
        <end position="545"/>
    </location>
</feature>
<dbReference type="PANTHER" id="PTHR11073">
    <property type="entry name" value="CALRETICULIN AND CALNEXIN"/>
    <property type="match status" value="1"/>
</dbReference>
<evidence type="ECO:0000256" key="2">
    <source>
        <dbReference type="ARBA" id="ARBA00010983"/>
    </source>
</evidence>
<dbReference type="PROSITE" id="PS00804">
    <property type="entry name" value="CALRETICULIN_2"/>
    <property type="match status" value="1"/>
</dbReference>
<dbReference type="InParanoid" id="F2U824"/>
<dbReference type="FunCoup" id="F2U824">
    <property type="interactions" value="1611"/>
</dbReference>
<evidence type="ECO:0000256" key="6">
    <source>
        <dbReference type="ARBA" id="ARBA00023136"/>
    </source>
</evidence>
<dbReference type="GO" id="GO:0005789">
    <property type="term" value="C:endoplasmic reticulum membrane"/>
    <property type="evidence" value="ECO:0007669"/>
    <property type="project" value="UniProtKB-SubCell"/>
</dbReference>
<keyword evidence="8" id="KW-1015">Disulfide bond</keyword>
<dbReference type="STRING" id="946362.F2U824"/>
<dbReference type="OMA" id="QWEVDEM"/>
<dbReference type="InterPro" id="IPR009033">
    <property type="entry name" value="Calreticulin/calnexin_P_dom_sf"/>
</dbReference>
<keyword evidence="9" id="KW-0732">Signal</keyword>
<dbReference type="Proteomes" id="UP000007799">
    <property type="component" value="Unassembled WGS sequence"/>
</dbReference>
<dbReference type="Gene3D" id="2.10.250.10">
    <property type="entry name" value="Calreticulin/calnexin, P domain"/>
    <property type="match status" value="1"/>
</dbReference>
<feature type="signal peptide" evidence="9">
    <location>
        <begin position="1"/>
        <end position="27"/>
    </location>
</feature>
<feature type="compositionally biased region" description="Acidic residues" evidence="10">
    <location>
        <begin position="485"/>
        <end position="495"/>
    </location>
</feature>
<keyword evidence="6 9" id="KW-0472">Membrane</keyword>
<feature type="disulfide bond" evidence="8">
    <location>
        <begin position="119"/>
        <end position="153"/>
    </location>
</feature>
<evidence type="ECO:0000256" key="8">
    <source>
        <dbReference type="PIRSR" id="PIRSR601580-3"/>
    </source>
</evidence>
<feature type="region of interest" description="Disordered" evidence="10">
    <location>
        <begin position="227"/>
        <end position="310"/>
    </location>
</feature>
<dbReference type="GO" id="GO:0051082">
    <property type="term" value="F:unfolded protein binding"/>
    <property type="evidence" value="ECO:0007669"/>
    <property type="project" value="InterPro"/>
</dbReference>
<evidence type="ECO:0000313" key="12">
    <source>
        <dbReference type="Proteomes" id="UP000007799"/>
    </source>
</evidence>
<dbReference type="Gene3D" id="2.60.120.200">
    <property type="match status" value="1"/>
</dbReference>
<dbReference type="eggNOG" id="KOG0675">
    <property type="taxonomic scope" value="Eukaryota"/>
</dbReference>
<evidence type="ECO:0000256" key="1">
    <source>
        <dbReference type="ARBA" id="ARBA00004389"/>
    </source>
</evidence>
<keyword evidence="5 9" id="KW-1133">Transmembrane helix</keyword>
<proteinExistence type="inferred from homology"/>
<evidence type="ECO:0000256" key="5">
    <source>
        <dbReference type="ARBA" id="ARBA00022989"/>
    </source>
</evidence>
<evidence type="ECO:0000256" key="9">
    <source>
        <dbReference type="RuleBase" id="RU362126"/>
    </source>
</evidence>
<gene>
    <name evidence="11" type="ORF">PTSG_04660</name>
</gene>
<comment type="similarity">
    <text evidence="2 9">Belongs to the calreticulin family.</text>
</comment>
<dbReference type="InterPro" id="IPR013320">
    <property type="entry name" value="ConA-like_dom_sf"/>
</dbReference>
<evidence type="ECO:0000256" key="7">
    <source>
        <dbReference type="ARBA" id="ARBA00023186"/>
    </source>
</evidence>
<evidence type="ECO:0000256" key="4">
    <source>
        <dbReference type="ARBA" id="ARBA00022824"/>
    </source>
</evidence>
<dbReference type="PROSITE" id="PS00803">
    <property type="entry name" value="CALRETICULIN_1"/>
    <property type="match status" value="1"/>
</dbReference>
<dbReference type="InterPro" id="IPR018124">
    <property type="entry name" value="Calret/calnex_CS"/>
</dbReference>
<dbReference type="InterPro" id="IPR001580">
    <property type="entry name" value="Calret/calnex"/>
</dbReference>
<dbReference type="AlphaFoldDB" id="F2U824"/>
<feature type="transmembrane region" description="Helical" evidence="9">
    <location>
        <begin position="446"/>
        <end position="464"/>
    </location>
</feature>
<protein>
    <submittedName>
        <fullName evidence="11">SmIrV1 protein</fullName>
    </submittedName>
</protein>
<keyword evidence="12" id="KW-1185">Reference proteome</keyword>
<dbReference type="GO" id="GO:0005509">
    <property type="term" value="F:calcium ion binding"/>
    <property type="evidence" value="ECO:0007669"/>
    <property type="project" value="InterPro"/>
</dbReference>
<dbReference type="GeneID" id="16075333"/>
<evidence type="ECO:0000313" key="11">
    <source>
        <dbReference type="EMBL" id="EGD72929.1"/>
    </source>
</evidence>